<keyword evidence="4" id="KW-1185">Reference proteome</keyword>
<dbReference type="InterPro" id="IPR003115">
    <property type="entry name" value="ParB_N"/>
</dbReference>
<reference evidence="3 4" key="2">
    <citation type="submission" date="2014-09" db="EMBL/GenBank/DDBJ databases">
        <authorList>
            <consortium name="NBRP consortium"/>
            <person name="Sawabe T."/>
            <person name="Meirelles P."/>
            <person name="Nakanishi M."/>
            <person name="Sayaka M."/>
            <person name="Hattori M."/>
            <person name="Ohkuma M."/>
        </authorList>
    </citation>
    <scope>NUCLEOTIDE SEQUENCE [LARGE SCALE GENOMIC DNA]</scope>
    <source>
        <strain evidence="4">JCM19235</strain>
    </source>
</reference>
<proteinExistence type="predicted"/>
<dbReference type="GO" id="GO:0007059">
    <property type="term" value="P:chromosome segregation"/>
    <property type="evidence" value="ECO:0007669"/>
    <property type="project" value="TreeGrafter"/>
</dbReference>
<evidence type="ECO:0000256" key="1">
    <source>
        <dbReference type="SAM" id="MobiDB-lite"/>
    </source>
</evidence>
<accession>A0A090S606</accession>
<dbReference type="CDD" id="cd16403">
    <property type="entry name" value="ParB_N_like_MT"/>
    <property type="match status" value="1"/>
</dbReference>
<dbReference type="GO" id="GO:0005694">
    <property type="term" value="C:chromosome"/>
    <property type="evidence" value="ECO:0007669"/>
    <property type="project" value="TreeGrafter"/>
</dbReference>
<reference evidence="3 4" key="1">
    <citation type="submission" date="2014-09" db="EMBL/GenBank/DDBJ databases">
        <title>Vibrio maritimus JCM 19235. (C45) whole genome shotgun sequence.</title>
        <authorList>
            <person name="Sawabe T."/>
            <person name="Meirelles P."/>
            <person name="Nakanishi M."/>
            <person name="Sayaka M."/>
            <person name="Hattori M."/>
            <person name="Ohkuma M."/>
        </authorList>
    </citation>
    <scope>NUCLEOTIDE SEQUENCE [LARGE SCALE GENOMIC DNA]</scope>
    <source>
        <strain evidence="4">JCM19235</strain>
    </source>
</reference>
<organism evidence="3 4">
    <name type="scientific">Vibrio maritimus</name>
    <dbReference type="NCBI Taxonomy" id="990268"/>
    <lineage>
        <taxon>Bacteria</taxon>
        <taxon>Pseudomonadati</taxon>
        <taxon>Pseudomonadota</taxon>
        <taxon>Gammaproteobacteria</taxon>
        <taxon>Vibrionales</taxon>
        <taxon>Vibrionaceae</taxon>
        <taxon>Vibrio</taxon>
    </lineage>
</organism>
<evidence type="ECO:0000313" key="3">
    <source>
        <dbReference type="EMBL" id="GAL22966.1"/>
    </source>
</evidence>
<dbReference type="Pfam" id="PF02195">
    <property type="entry name" value="ParB_N"/>
    <property type="match status" value="1"/>
</dbReference>
<dbReference type="EMBL" id="BBMR01000017">
    <property type="protein sequence ID" value="GAL22966.1"/>
    <property type="molecule type" value="Genomic_DNA"/>
</dbReference>
<dbReference type="GO" id="GO:0032259">
    <property type="term" value="P:methylation"/>
    <property type="evidence" value="ECO:0007669"/>
    <property type="project" value="UniProtKB-KW"/>
</dbReference>
<protein>
    <submittedName>
        <fullName evidence="3">DNA modification methylase</fullName>
    </submittedName>
</protein>
<dbReference type="PANTHER" id="PTHR33375:SF1">
    <property type="entry name" value="CHROMOSOME-PARTITIONING PROTEIN PARB-RELATED"/>
    <property type="match status" value="1"/>
</dbReference>
<dbReference type="InterPro" id="IPR050336">
    <property type="entry name" value="Chromosome_partition/occlusion"/>
</dbReference>
<dbReference type="SUPFAM" id="SSF110849">
    <property type="entry name" value="ParB/Sulfiredoxin"/>
    <property type="match status" value="1"/>
</dbReference>
<dbReference type="Gene3D" id="3.90.1530.10">
    <property type="entry name" value="Conserved hypothetical protein from pyrococcus furiosus pfu- 392566-001, ParB domain"/>
    <property type="match status" value="1"/>
</dbReference>
<dbReference type="OrthoDB" id="9816043at2"/>
<comment type="caution">
    <text evidence="3">The sequence shown here is derived from an EMBL/GenBank/DDBJ whole genome shotgun (WGS) entry which is preliminary data.</text>
</comment>
<evidence type="ECO:0000313" key="4">
    <source>
        <dbReference type="Proteomes" id="UP000029228"/>
    </source>
</evidence>
<dbReference type="PANTHER" id="PTHR33375">
    <property type="entry name" value="CHROMOSOME-PARTITIONING PROTEIN PARB-RELATED"/>
    <property type="match status" value="1"/>
</dbReference>
<dbReference type="InterPro" id="IPR036086">
    <property type="entry name" value="ParB/Sulfiredoxin_sf"/>
</dbReference>
<feature type="domain" description="ParB-like N-terminal" evidence="2">
    <location>
        <begin position="10"/>
        <end position="96"/>
    </location>
</feature>
<dbReference type="SMART" id="SM00470">
    <property type="entry name" value="ParB"/>
    <property type="match status" value="1"/>
</dbReference>
<dbReference type="GO" id="GO:0008168">
    <property type="term" value="F:methyltransferase activity"/>
    <property type="evidence" value="ECO:0007669"/>
    <property type="project" value="UniProtKB-KW"/>
</dbReference>
<evidence type="ECO:0000259" key="2">
    <source>
        <dbReference type="SMART" id="SM00470"/>
    </source>
</evidence>
<dbReference type="Proteomes" id="UP000029228">
    <property type="component" value="Unassembled WGS sequence"/>
</dbReference>
<dbReference type="AlphaFoldDB" id="A0A090S606"/>
<sequence>MTKKREKALEEWAIGDLKPYKNNAKIHTKEQVAKIAASIKEHGLVNPPNVEPNGDIITGHGRHLALQQLGWEVVPTVVRYDLTKKEAAALRIADNKVAEGDMDTNILQNELRWLQKEDDTDLSVLGFDDKELEFLTADLGALDDDLLLGELELLESEDSSSDSDSTDTDDAIEEADKETVTLEKAFGFKKLTNAEARKLKRFMASISADESDPKKALLGHAEKVLYD</sequence>
<dbReference type="GO" id="GO:0045881">
    <property type="term" value="P:positive regulation of sporulation resulting in formation of a cellular spore"/>
    <property type="evidence" value="ECO:0007669"/>
    <property type="project" value="TreeGrafter"/>
</dbReference>
<keyword evidence="3" id="KW-0489">Methyltransferase</keyword>
<gene>
    <name evidence="3" type="ORF">JCM19235_1267</name>
</gene>
<feature type="region of interest" description="Disordered" evidence="1">
    <location>
        <begin position="155"/>
        <end position="176"/>
    </location>
</feature>
<name>A0A090S606_9VIBR</name>
<dbReference type="STRING" id="990268.JCM19235_1267"/>
<keyword evidence="3" id="KW-0808">Transferase</keyword>